<evidence type="ECO:0000259" key="1">
    <source>
        <dbReference type="Pfam" id="PF09084"/>
    </source>
</evidence>
<organism evidence="2 4">
    <name type="scientific">Stutzerimonas balearica DSM 6083</name>
    <dbReference type="NCBI Taxonomy" id="1123016"/>
    <lineage>
        <taxon>Bacteria</taxon>
        <taxon>Pseudomonadati</taxon>
        <taxon>Pseudomonadota</taxon>
        <taxon>Gammaproteobacteria</taxon>
        <taxon>Pseudomonadales</taxon>
        <taxon>Pseudomonadaceae</taxon>
        <taxon>Stutzerimonas</taxon>
    </lineage>
</organism>
<proteinExistence type="predicted"/>
<evidence type="ECO:0000313" key="2">
    <source>
        <dbReference type="EMBL" id="AJE16113.1"/>
    </source>
</evidence>
<dbReference type="SUPFAM" id="SSF53850">
    <property type="entry name" value="Periplasmic binding protein-like II"/>
    <property type="match status" value="1"/>
</dbReference>
<gene>
    <name evidence="2" type="ORF">CL52_14135</name>
    <name evidence="3" type="ORF">SAMN05660875_102306</name>
</gene>
<dbReference type="EMBL" id="FNHO01000002">
    <property type="protein sequence ID" value="SDM11348.1"/>
    <property type="molecule type" value="Genomic_DNA"/>
</dbReference>
<keyword evidence="5" id="KW-1185">Reference proteome</keyword>
<dbReference type="AlphaFoldDB" id="A0A8D3Y2M3"/>
<dbReference type="PANTHER" id="PTHR30024:SF48">
    <property type="entry name" value="ABC TRANSPORTER SUBSTRATE-BINDING PROTEIN"/>
    <property type="match status" value="1"/>
</dbReference>
<protein>
    <submittedName>
        <fullName evidence="2">ABC transporter substrate-binding protein</fullName>
    </submittedName>
    <submittedName>
        <fullName evidence="3">NitT/TauT family transport system substrate-binding protein</fullName>
    </submittedName>
</protein>
<dbReference type="Proteomes" id="UP000031271">
    <property type="component" value="Chromosome"/>
</dbReference>
<feature type="domain" description="SsuA/THI5-like" evidence="1">
    <location>
        <begin position="104"/>
        <end position="264"/>
    </location>
</feature>
<evidence type="ECO:0000313" key="4">
    <source>
        <dbReference type="Proteomes" id="UP000031271"/>
    </source>
</evidence>
<accession>A0A8D3Y2M3</accession>
<dbReference type="EMBL" id="CP007511">
    <property type="protein sequence ID" value="AJE16113.1"/>
    <property type="molecule type" value="Genomic_DNA"/>
</dbReference>
<dbReference type="Proteomes" id="UP000182276">
    <property type="component" value="Unassembled WGS sequence"/>
</dbReference>
<dbReference type="PANTHER" id="PTHR30024">
    <property type="entry name" value="ALIPHATIC SULFONATES-BINDING PROTEIN-RELATED"/>
    <property type="match status" value="1"/>
</dbReference>
<dbReference type="Gene3D" id="3.40.190.10">
    <property type="entry name" value="Periplasmic binding protein-like II"/>
    <property type="match status" value="2"/>
</dbReference>
<dbReference type="Pfam" id="PF09084">
    <property type="entry name" value="NMT1"/>
    <property type="match status" value="1"/>
</dbReference>
<dbReference type="KEGG" id="pbm:CL52_14135"/>
<dbReference type="InterPro" id="IPR015168">
    <property type="entry name" value="SsuA/THI5"/>
</dbReference>
<sequence length="328" mass="35340">MKPIRSLLSSLLARRLSRLAALLLLVLALPAMAAERPVLRLAVLQFGTAHWELDHLKRSGLDQANGFELEVRLVADLPASRLALISGSVDGIVGDLLWAQGRYAAGAPLVFVPFSSRLGELVVSEDSPITELADLAGQRIGVAGGPDGYAWQLLQRAAQRQGVALDRSQVQFAAPPLLDQALRRGQLDAVLTFWHFAARLRGEGGVRTAFGMRELLAANGVEADLPMLGYLFAQPWAEQHADLLQRFARAVHQSKRQLAEHPQAWQGIRPLMRATDDQVFAALRDAFVAGTPAPLDAERVAALRALLAGSVDAGQAVMPAASFIQAQP</sequence>
<reference evidence="4" key="1">
    <citation type="submission" date="2014-03" db="EMBL/GenBank/DDBJ databases">
        <title>Complete genome of Pseudomonas balearica DSM 6083T, a sewage water isolate from an enrichment with 2-methylnaphthalene.</title>
        <authorList>
            <person name="Salva-Serra F."/>
            <person name="Jaen-Luchoro D."/>
            <person name="Busquets A."/>
            <person name="Pena A."/>
            <person name="Gomila M."/>
            <person name="Bosch R."/>
            <person name="Nogales B."/>
            <person name="Garcia-Valdes E."/>
            <person name="Lalucat J."/>
            <person name="Bennasar A."/>
        </authorList>
    </citation>
    <scope>NUCLEOTIDE SEQUENCE [LARGE SCALE GENOMIC DNA]</scope>
    <source>
        <strain evidence="4">DSM 6083</strain>
    </source>
</reference>
<evidence type="ECO:0000313" key="5">
    <source>
        <dbReference type="Proteomes" id="UP000182276"/>
    </source>
</evidence>
<reference evidence="3 5" key="2">
    <citation type="submission" date="2016-10" db="EMBL/GenBank/DDBJ databases">
        <authorList>
            <person name="Varghese N."/>
            <person name="Submissions S."/>
        </authorList>
    </citation>
    <scope>NUCLEOTIDE SEQUENCE [LARGE SCALE GENOMIC DNA]</scope>
    <source>
        <strain evidence="3 5">DSM 6083</strain>
    </source>
</reference>
<reference evidence="2 4" key="3">
    <citation type="journal article" name="Genome Announc.">
        <title>Complete Genome Sequence of Pseudomonas balearica DSM 6083T.</title>
        <authorList>
            <person name="Bennasar-Figueras A."/>
            <person name="Salva-Serra F."/>
            <person name="Jaen-Luchoro D."/>
            <person name="Segui C."/>
            <person name="Aliaga F."/>
            <person name="Busquets A."/>
            <person name="Gomila M."/>
            <person name="Moore E.R."/>
            <person name="Lalucat J."/>
        </authorList>
    </citation>
    <scope>NUCLEOTIDE SEQUENCE [LARGE SCALE GENOMIC DNA]</scope>
    <source>
        <strain evidence="4">DSM 6083</strain>
        <strain evidence="2">DSM6083</strain>
    </source>
</reference>
<evidence type="ECO:0000313" key="3">
    <source>
        <dbReference type="EMBL" id="SDM11348.1"/>
    </source>
</evidence>
<name>A0A8D3Y2M3_9GAMM</name>